<evidence type="ECO:0000313" key="5">
    <source>
        <dbReference type="Proteomes" id="UP000032534"/>
    </source>
</evidence>
<dbReference type="InterPro" id="IPR012675">
    <property type="entry name" value="Beta-grasp_dom_sf"/>
</dbReference>
<sequence length="82" mass="8891">MKYHIQVFAGLAEQMGGPIITVPTDQETMTIVALKDLLSERFPEVAAQLRGSFVARNQAYATPEDLVSIYDEIAIIPPVSGG</sequence>
<evidence type="ECO:0000256" key="1">
    <source>
        <dbReference type="ARBA" id="ARBA00022741"/>
    </source>
</evidence>
<proteinExistence type="inferred from homology"/>
<comment type="caution">
    <text evidence="4">The sequence shown here is derived from an EMBL/GenBank/DDBJ whole genome shotgun (WGS) entry which is preliminary data.</text>
</comment>
<evidence type="ECO:0000256" key="3">
    <source>
        <dbReference type="ARBA" id="ARBA00024247"/>
    </source>
</evidence>
<dbReference type="InterPro" id="IPR044672">
    <property type="entry name" value="MOCS2A"/>
</dbReference>
<keyword evidence="5" id="KW-1185">Reference proteome</keyword>
<accession>A0A0D7WYR3</accession>
<dbReference type="Pfam" id="PF02597">
    <property type="entry name" value="ThiS"/>
    <property type="match status" value="1"/>
</dbReference>
<dbReference type="PANTHER" id="PTHR33359:SF1">
    <property type="entry name" value="MOLYBDOPTERIN SYNTHASE SULFUR CARRIER SUBUNIT"/>
    <property type="match status" value="1"/>
</dbReference>
<keyword evidence="1" id="KW-0547">Nucleotide-binding</keyword>
<evidence type="ECO:0000313" key="4">
    <source>
        <dbReference type="EMBL" id="KJD44326.1"/>
    </source>
</evidence>
<dbReference type="Proteomes" id="UP000032534">
    <property type="component" value="Unassembled WGS sequence"/>
</dbReference>
<comment type="similarity">
    <text evidence="2">Belongs to the MoaD family.</text>
</comment>
<organism evidence="4 5">
    <name type="scientific">Paenibacillus terrae</name>
    <dbReference type="NCBI Taxonomy" id="159743"/>
    <lineage>
        <taxon>Bacteria</taxon>
        <taxon>Bacillati</taxon>
        <taxon>Bacillota</taxon>
        <taxon>Bacilli</taxon>
        <taxon>Bacillales</taxon>
        <taxon>Paenibacillaceae</taxon>
        <taxon>Paenibacillus</taxon>
    </lineage>
</organism>
<dbReference type="CDD" id="cd00754">
    <property type="entry name" value="Ubl_MoaD"/>
    <property type="match status" value="1"/>
</dbReference>
<dbReference type="GO" id="GO:1990133">
    <property type="term" value="C:molybdopterin adenylyltransferase complex"/>
    <property type="evidence" value="ECO:0007669"/>
    <property type="project" value="TreeGrafter"/>
</dbReference>
<dbReference type="RefSeq" id="WP_044647341.1">
    <property type="nucleotide sequence ID" value="NZ_JTHP01000037.1"/>
</dbReference>
<dbReference type="GO" id="GO:0000166">
    <property type="term" value="F:nucleotide binding"/>
    <property type="evidence" value="ECO:0007669"/>
    <property type="project" value="UniProtKB-KW"/>
</dbReference>
<dbReference type="SUPFAM" id="SSF54285">
    <property type="entry name" value="MoaD/ThiS"/>
    <property type="match status" value="1"/>
</dbReference>
<dbReference type="InterPro" id="IPR003749">
    <property type="entry name" value="ThiS/MoaD-like"/>
</dbReference>
<dbReference type="PATRIC" id="fig|159743.3.peg.3899"/>
<dbReference type="Gene3D" id="3.10.20.30">
    <property type="match status" value="1"/>
</dbReference>
<gene>
    <name evidence="4" type="ORF">QD47_17530</name>
</gene>
<reference evidence="4 5" key="1">
    <citation type="submission" date="2014-11" db="EMBL/GenBank/DDBJ databases">
        <title>Draft Genome Sequences of Paenibacillus polymyxa NRRL B-30509 and Paenibacillus terrae NRRL B-30644, Strains from a Poultry Environment that Produce Tridecaptin A and Paenicidins.</title>
        <authorList>
            <person name="van Belkum M.J."/>
            <person name="Lohans C.T."/>
            <person name="Vederas J.C."/>
        </authorList>
    </citation>
    <scope>NUCLEOTIDE SEQUENCE [LARGE SCALE GENOMIC DNA]</scope>
    <source>
        <strain evidence="4 5">NRRL B-30644</strain>
    </source>
</reference>
<dbReference type="EMBL" id="JTHP01000037">
    <property type="protein sequence ID" value="KJD44326.1"/>
    <property type="molecule type" value="Genomic_DNA"/>
</dbReference>
<dbReference type="OrthoDB" id="9801945at2"/>
<dbReference type="PANTHER" id="PTHR33359">
    <property type="entry name" value="MOLYBDOPTERIN SYNTHASE SULFUR CARRIER SUBUNIT"/>
    <property type="match status" value="1"/>
</dbReference>
<dbReference type="GO" id="GO:0006777">
    <property type="term" value="P:Mo-molybdopterin cofactor biosynthetic process"/>
    <property type="evidence" value="ECO:0007669"/>
    <property type="project" value="InterPro"/>
</dbReference>
<dbReference type="InterPro" id="IPR016155">
    <property type="entry name" value="Mopterin_synth/thiamin_S_b"/>
</dbReference>
<protein>
    <recommendedName>
        <fullName evidence="3">Molybdopterin synthase sulfur carrier subunit</fullName>
    </recommendedName>
</protein>
<evidence type="ECO:0000256" key="2">
    <source>
        <dbReference type="ARBA" id="ARBA00024200"/>
    </source>
</evidence>
<dbReference type="AlphaFoldDB" id="A0A0D7WYR3"/>
<name>A0A0D7WYR3_9BACL</name>